<gene>
    <name evidence="3" type="ORF">CEUSTIGMA_g2633.t1</name>
</gene>
<accession>A0A250WWV9</accession>
<evidence type="ECO:0000313" key="4">
    <source>
        <dbReference type="Proteomes" id="UP000232323"/>
    </source>
</evidence>
<sequence>MQGLPDKDAPTAKSKQSSMSPFLQPISAPPKKVDSTPKLPRIKLSEPRQRPLKGTPKAVSIYKQARPKTMQVSSNGAAPITVTQGASPSVSELNGRNGITHRPAGEERTAAASADFPSPNGGSPHHNYDHAAAVAAVSSSPIPLNTQDAIGPASNKASGGLQPRGNQHKGQMLPIPEDTTTSTKDLSMIEKDITRLAGGPGTEPSELGDASSIYPASAAAALSASGSNEATGGASHGRLLSGSATAEIAAAPASSSSLVTHNIVGDRPHGSVGFHTTGRSSMKDSAGSSSSSATWPSPADALRPDHLSRKIKNGDVEAGEGASSRQGGIMRNSTSVTARQLSKQLSRSVPASALSPLTLLKDSAAAAAASASAAVLTSLPSIRARRSRQAPESSSSISASTGLTSASSKHPKHRHWVASPDSRQHPHSSTEGQNPEGSDIVSVSTSSFAARKKGTTSQHHSHILPASSNDAQPAVSSLLPLAQRAVHLYFLQEIAALEVEVAVVLPSSEVGGSQGEGSSTGSVSSDIGIMMTDVASLPAGIMPPNAHDDSRLVVLPAESSSSYNALLPPIKMKTKRVPLGSLQTSEVVQHYIRPTSASHSCSFMEAVTGGLVQLSSEWCSTSGGYFTEDRATLGQAGRPVHGQATYFVSHAWSYRFKDLVSLIEQHYNSLPADNGWIDVYYWLDIFAVRQNFEGSLLQNPDGDLNSVIKSCQAVLFTIHPLLRPSTPLRLWCLYEAFLAQSLEGVELELLVDDSNGGNNNKTSQPRSFAEAYMELLDRFKTKVVEPLDMNAAQTSKDSDRHALLQMIQSKTDFDQFNKVLKKLLISRMMDALLRHALKNGDDRGAQTLVSAGAKLHCGFITLSGIKHNGDSTVAVLGQVLLLGNSSIQEVVIKRSGVRELGCQALATALQSHPKMKLLDLTDNAEVGEAGVMALAEAASASPTLTRLVLWNTGMGDAGLGALGHALLQQGAADGGNENKHESDAAAVGASAELVTVNKCSRGTLQNLDIGYNPKITVAGLIALCPGVATSRHLTRLSLSRLPHCVGTAAKELGEAVGTSTTLKQLVLSGCRLTSSQLGFMMPGLCKSCSVLCHLDLQENELDHESGEVLGHLLNICKALAWLQLDGNSELCVQRATVAKIAASLPEARNLHTLGLNSTGMTAEAAKALSAGLPSSRISELDLGGNVEIGDKGAASLLTALWSHPTLRVLNLSSIGMTAKSCTALLALLKPSVGGHQTQQQQQQQRSGTMSEASSRTAAAATASRRQSLLAAAAAPGSRTKSGAAAAASAGATEYSAIGGKGGVVGPAVGVANSRQHPVVAGAGKSSFLVECVVSGNEDLPDEVVEAVAAWRSKRWASGAAPHLHGNDSQL</sequence>
<name>A0A250WWV9_9CHLO</name>
<feature type="compositionally biased region" description="Basic residues" evidence="2">
    <location>
        <begin position="450"/>
        <end position="462"/>
    </location>
</feature>
<feature type="compositionally biased region" description="Polar residues" evidence="2">
    <location>
        <begin position="427"/>
        <end position="448"/>
    </location>
</feature>
<feature type="region of interest" description="Disordered" evidence="2">
    <location>
        <begin position="269"/>
        <end position="341"/>
    </location>
</feature>
<dbReference type="PANTHER" id="PTHR24114">
    <property type="entry name" value="LEUCINE RICH REPEAT FAMILY PROTEIN"/>
    <property type="match status" value="1"/>
</dbReference>
<dbReference type="EMBL" id="BEGY01000011">
    <property type="protein sequence ID" value="GAX75189.1"/>
    <property type="molecule type" value="Genomic_DNA"/>
</dbReference>
<feature type="region of interest" description="Disordered" evidence="2">
    <location>
        <begin position="1235"/>
        <end position="1258"/>
    </location>
</feature>
<dbReference type="InterPro" id="IPR052394">
    <property type="entry name" value="LRR-containing"/>
</dbReference>
<feature type="compositionally biased region" description="Polar residues" evidence="2">
    <location>
        <begin position="323"/>
        <end position="341"/>
    </location>
</feature>
<dbReference type="GO" id="GO:0005930">
    <property type="term" value="C:axoneme"/>
    <property type="evidence" value="ECO:0007669"/>
    <property type="project" value="UniProtKB-SubCell"/>
</dbReference>
<evidence type="ECO:0000256" key="1">
    <source>
        <dbReference type="ARBA" id="ARBA00004430"/>
    </source>
</evidence>
<evidence type="ECO:0000313" key="3">
    <source>
        <dbReference type="EMBL" id="GAX75189.1"/>
    </source>
</evidence>
<proteinExistence type="predicted"/>
<keyword evidence="4" id="KW-1185">Reference proteome</keyword>
<dbReference type="OrthoDB" id="536515at2759"/>
<dbReference type="SUPFAM" id="SSF52047">
    <property type="entry name" value="RNI-like"/>
    <property type="match status" value="1"/>
</dbReference>
<reference evidence="3 4" key="1">
    <citation type="submission" date="2017-08" db="EMBL/GenBank/DDBJ databases">
        <title>Acidophilic green algal genome provides insights into adaptation to an acidic environment.</title>
        <authorList>
            <person name="Hirooka S."/>
            <person name="Hirose Y."/>
            <person name="Kanesaki Y."/>
            <person name="Higuchi S."/>
            <person name="Fujiwara T."/>
            <person name="Onuma R."/>
            <person name="Era A."/>
            <person name="Ohbayashi R."/>
            <person name="Uzuka A."/>
            <person name="Nozaki H."/>
            <person name="Yoshikawa H."/>
            <person name="Miyagishima S.Y."/>
        </authorList>
    </citation>
    <scope>NUCLEOTIDE SEQUENCE [LARGE SCALE GENOMIC DNA]</scope>
    <source>
        <strain evidence="3 4">NIES-2499</strain>
    </source>
</reference>
<dbReference type="InterPro" id="IPR032675">
    <property type="entry name" value="LRR_dom_sf"/>
</dbReference>
<feature type="compositionally biased region" description="Low complexity" evidence="2">
    <location>
        <begin position="390"/>
        <end position="408"/>
    </location>
</feature>
<dbReference type="Pfam" id="PF13516">
    <property type="entry name" value="LRR_6"/>
    <property type="match status" value="3"/>
</dbReference>
<dbReference type="Proteomes" id="UP000232323">
    <property type="component" value="Unassembled WGS sequence"/>
</dbReference>
<dbReference type="PANTHER" id="PTHR24114:SF2">
    <property type="entry name" value="F-BOX DOMAIN-CONTAINING PROTEIN-RELATED"/>
    <property type="match status" value="1"/>
</dbReference>
<dbReference type="SMART" id="SM00368">
    <property type="entry name" value="LRR_RI"/>
    <property type="match status" value="7"/>
</dbReference>
<feature type="region of interest" description="Disordered" evidence="2">
    <location>
        <begin position="1"/>
        <end position="128"/>
    </location>
</feature>
<feature type="compositionally biased region" description="Basic and acidic residues" evidence="2">
    <location>
        <begin position="1"/>
        <end position="10"/>
    </location>
</feature>
<feature type="compositionally biased region" description="Low complexity" evidence="2">
    <location>
        <begin position="283"/>
        <end position="301"/>
    </location>
</feature>
<feature type="compositionally biased region" description="Polar residues" evidence="2">
    <location>
        <begin position="70"/>
        <end position="94"/>
    </location>
</feature>
<protein>
    <submittedName>
        <fullName evidence="3">Uncharacterized protein</fullName>
    </submittedName>
</protein>
<feature type="compositionally biased region" description="Basic and acidic residues" evidence="2">
    <location>
        <begin position="302"/>
        <end position="315"/>
    </location>
</feature>
<dbReference type="Gene3D" id="3.80.10.10">
    <property type="entry name" value="Ribonuclease Inhibitor"/>
    <property type="match status" value="3"/>
</dbReference>
<organism evidence="3 4">
    <name type="scientific">Chlamydomonas eustigma</name>
    <dbReference type="NCBI Taxonomy" id="1157962"/>
    <lineage>
        <taxon>Eukaryota</taxon>
        <taxon>Viridiplantae</taxon>
        <taxon>Chlorophyta</taxon>
        <taxon>core chlorophytes</taxon>
        <taxon>Chlorophyceae</taxon>
        <taxon>CS clade</taxon>
        <taxon>Chlamydomonadales</taxon>
        <taxon>Chlamydomonadaceae</taxon>
        <taxon>Chlamydomonas</taxon>
    </lineage>
</organism>
<comment type="subcellular location">
    <subcellularLocation>
        <location evidence="1">Cytoplasm</location>
        <location evidence="1">Cytoskeleton</location>
        <location evidence="1">Cilium axoneme</location>
    </subcellularLocation>
</comment>
<comment type="caution">
    <text evidence="3">The sequence shown here is derived from an EMBL/GenBank/DDBJ whole genome shotgun (WGS) entry which is preliminary data.</text>
</comment>
<evidence type="ECO:0000256" key="2">
    <source>
        <dbReference type="SAM" id="MobiDB-lite"/>
    </source>
</evidence>
<dbReference type="InterPro" id="IPR001611">
    <property type="entry name" value="Leu-rich_rpt"/>
</dbReference>
<feature type="region of interest" description="Disordered" evidence="2">
    <location>
        <begin position="383"/>
        <end position="470"/>
    </location>
</feature>
<feature type="region of interest" description="Disordered" evidence="2">
    <location>
        <begin position="145"/>
        <end position="210"/>
    </location>
</feature>